<accession>A0A0B1P1R6</accession>
<comment type="caution">
    <text evidence="3">The sequence shown here is derived from an EMBL/GenBank/DDBJ whole genome shotgun (WGS) entry which is preliminary data.</text>
</comment>
<dbReference type="OMA" id="GARKMIN"/>
<dbReference type="AlphaFoldDB" id="A0A0B1P1R6"/>
<evidence type="ECO:0000259" key="2">
    <source>
        <dbReference type="PROSITE" id="PS50158"/>
    </source>
</evidence>
<name>A0A0B1P1R6_UNCNE</name>
<evidence type="ECO:0000313" key="3">
    <source>
        <dbReference type="EMBL" id="KHJ30811.1"/>
    </source>
</evidence>
<dbReference type="SMART" id="SM00343">
    <property type="entry name" value="ZnF_C2HC"/>
    <property type="match status" value="1"/>
</dbReference>
<dbReference type="EMBL" id="JNVN01003582">
    <property type="protein sequence ID" value="KHJ30811.1"/>
    <property type="molecule type" value="Genomic_DNA"/>
</dbReference>
<sequence>MKEVIGARKMINGQVKVYFTGEETRKIMETQKGWTQKLATTAHMARPSYQVLIHDMPLTFDPENPEQIMELQKTNTLYIPGITIQKAAWLKRSKTPNKTSGSLIVWFDGAEQADIAISKGVMWKCDLKATEIFRSGFRLTQCFNCQKYGHIAKICTAGPKCGHCAGGHDTRTCSKNQETRCSNCSRKHTAWDQMCPVRLAAKSKVVKNRTQDPGRFTTQETQAGNLDSEWQIIGSRKRRAGLSTIEIAKPVGEGNTRRGPGRPRKAPSFAIQDTSNTIADLTTIASIPIAFTHSDTRTVTWDNDMVATEAPESEMAS</sequence>
<dbReference type="GO" id="GO:0003676">
    <property type="term" value="F:nucleic acid binding"/>
    <property type="evidence" value="ECO:0007669"/>
    <property type="project" value="InterPro"/>
</dbReference>
<keyword evidence="1" id="KW-0862">Zinc</keyword>
<dbReference type="GO" id="GO:0008270">
    <property type="term" value="F:zinc ion binding"/>
    <property type="evidence" value="ECO:0007669"/>
    <property type="project" value="UniProtKB-KW"/>
</dbReference>
<dbReference type="InterPro" id="IPR001878">
    <property type="entry name" value="Znf_CCHC"/>
</dbReference>
<keyword evidence="1" id="KW-0863">Zinc-finger</keyword>
<reference evidence="3 4" key="1">
    <citation type="journal article" date="2014" name="BMC Genomics">
        <title>Adaptive genomic structural variation in the grape powdery mildew pathogen, Erysiphe necator.</title>
        <authorList>
            <person name="Jones L."/>
            <person name="Riaz S."/>
            <person name="Morales-Cruz A."/>
            <person name="Amrine K.C."/>
            <person name="McGuire B."/>
            <person name="Gubler W.D."/>
            <person name="Walker M.A."/>
            <person name="Cantu D."/>
        </authorList>
    </citation>
    <scope>NUCLEOTIDE SEQUENCE [LARGE SCALE GENOMIC DNA]</scope>
    <source>
        <strain evidence="4">c</strain>
    </source>
</reference>
<protein>
    <submittedName>
        <fullName evidence="3">Putative zinc finger cchc-type protein</fullName>
    </submittedName>
</protein>
<organism evidence="3 4">
    <name type="scientific">Uncinula necator</name>
    <name type="common">Grape powdery mildew</name>
    <dbReference type="NCBI Taxonomy" id="52586"/>
    <lineage>
        <taxon>Eukaryota</taxon>
        <taxon>Fungi</taxon>
        <taxon>Dikarya</taxon>
        <taxon>Ascomycota</taxon>
        <taxon>Pezizomycotina</taxon>
        <taxon>Leotiomycetes</taxon>
        <taxon>Erysiphales</taxon>
        <taxon>Erysiphaceae</taxon>
        <taxon>Erysiphe</taxon>
    </lineage>
</organism>
<gene>
    <name evidence="3" type="ORF">EV44_g3276</name>
</gene>
<proteinExistence type="predicted"/>
<keyword evidence="4" id="KW-1185">Reference proteome</keyword>
<evidence type="ECO:0000313" key="4">
    <source>
        <dbReference type="Proteomes" id="UP000030854"/>
    </source>
</evidence>
<evidence type="ECO:0000256" key="1">
    <source>
        <dbReference type="PROSITE-ProRule" id="PRU00047"/>
    </source>
</evidence>
<dbReference type="Pfam" id="PF00098">
    <property type="entry name" value="zf-CCHC"/>
    <property type="match status" value="1"/>
</dbReference>
<dbReference type="Proteomes" id="UP000030854">
    <property type="component" value="Unassembled WGS sequence"/>
</dbReference>
<dbReference type="HOGENOM" id="CLU_1062438_0_0_1"/>
<feature type="domain" description="CCHC-type" evidence="2">
    <location>
        <begin position="142"/>
        <end position="155"/>
    </location>
</feature>
<dbReference type="PROSITE" id="PS50158">
    <property type="entry name" value="ZF_CCHC"/>
    <property type="match status" value="1"/>
</dbReference>
<keyword evidence="1" id="KW-0479">Metal-binding</keyword>